<dbReference type="Gene3D" id="3.90.800.10">
    <property type="entry name" value="Glutamyl-tRNA Synthetase, Domain 3"/>
    <property type="match status" value="1"/>
</dbReference>
<dbReference type="SUPFAM" id="SSF52374">
    <property type="entry name" value="Nucleotidylyl transferase"/>
    <property type="match status" value="1"/>
</dbReference>
<evidence type="ECO:0000259" key="7">
    <source>
        <dbReference type="Pfam" id="PF00749"/>
    </source>
</evidence>
<protein>
    <submittedName>
        <fullName evidence="9">Glutamate--tRNA ligase</fullName>
        <ecNumber evidence="9">6.1.1.17</ecNumber>
    </submittedName>
</protein>
<organism evidence="9">
    <name type="scientific">bioreactor metagenome</name>
    <dbReference type="NCBI Taxonomy" id="1076179"/>
    <lineage>
        <taxon>unclassified sequences</taxon>
        <taxon>metagenomes</taxon>
        <taxon>ecological metagenomes</taxon>
    </lineage>
</organism>
<keyword evidence="3" id="KW-0547">Nucleotide-binding</keyword>
<dbReference type="InterPro" id="IPR014729">
    <property type="entry name" value="Rossmann-like_a/b/a_fold"/>
</dbReference>
<accession>A0A645F5Q6</accession>
<dbReference type="GO" id="GO:0000049">
    <property type="term" value="F:tRNA binding"/>
    <property type="evidence" value="ECO:0007669"/>
    <property type="project" value="InterPro"/>
</dbReference>
<feature type="domain" description="Glutamyl/glutaminyl-tRNA synthetase class Ib catalytic" evidence="7">
    <location>
        <begin position="6"/>
        <end position="156"/>
    </location>
</feature>
<dbReference type="Pfam" id="PF19269">
    <property type="entry name" value="Anticodon_2"/>
    <property type="match status" value="1"/>
</dbReference>
<comment type="caution">
    <text evidence="9">The sequence shown here is derived from an EMBL/GenBank/DDBJ whole genome shotgun (WGS) entry which is preliminary data.</text>
</comment>
<dbReference type="GO" id="GO:0005829">
    <property type="term" value="C:cytosol"/>
    <property type="evidence" value="ECO:0007669"/>
    <property type="project" value="TreeGrafter"/>
</dbReference>
<dbReference type="GO" id="GO:0006424">
    <property type="term" value="P:glutamyl-tRNA aminoacylation"/>
    <property type="evidence" value="ECO:0007669"/>
    <property type="project" value="TreeGrafter"/>
</dbReference>
<dbReference type="Gene3D" id="1.10.10.350">
    <property type="match status" value="1"/>
</dbReference>
<evidence type="ECO:0000259" key="8">
    <source>
        <dbReference type="Pfam" id="PF19269"/>
    </source>
</evidence>
<keyword evidence="6" id="KW-0030">Aminoacyl-tRNA synthetase</keyword>
<dbReference type="PANTHER" id="PTHR43311:SF2">
    <property type="entry name" value="GLUTAMATE--TRNA LIGASE, MITOCHONDRIAL-RELATED"/>
    <property type="match status" value="1"/>
</dbReference>
<dbReference type="InterPro" id="IPR020058">
    <property type="entry name" value="Glu/Gln-tRNA-synth_Ib_cat-dom"/>
</dbReference>
<dbReference type="Gene3D" id="1.10.1160.10">
    <property type="entry name" value="Glutamyl-trna Synthetase, Domain 2"/>
    <property type="match status" value="1"/>
</dbReference>
<name>A0A645F5Q6_9ZZZZ</name>
<evidence type="ECO:0000256" key="2">
    <source>
        <dbReference type="ARBA" id="ARBA00022598"/>
    </source>
</evidence>
<evidence type="ECO:0000256" key="5">
    <source>
        <dbReference type="ARBA" id="ARBA00022917"/>
    </source>
</evidence>
<dbReference type="EMBL" id="VSSQ01054839">
    <property type="protein sequence ID" value="MPN08749.1"/>
    <property type="molecule type" value="Genomic_DNA"/>
</dbReference>
<evidence type="ECO:0000256" key="6">
    <source>
        <dbReference type="ARBA" id="ARBA00023146"/>
    </source>
</evidence>
<sequence length="311" mass="35586">MLWKAADQLPTYHLANVVDDKLMEISDVIRGEEWLPSLPLHYMLYESLGWESLRPSFAHLSLLLKPDGKGKLSKRDGDRLGFPVFPLEWKNEQGEISKGYREEGYYPEAFVNMLAFLGWNPGTEQEIFSLDELVNAFSMERVVRSGAKFNAEKAKWYNQEYLRKKDTMELAKELMPILAEKVITKEPQYVCKALDLIKDRIAFVKEAWPLADYLFEAPTSYDLKVKAKFWNAQTPAIIGDLCKVLQESESFESSAIEELLPKYIKENQLPMGAVMNSLRLLLVGESKGPGVAEIMALLGREETLRRLAQEI</sequence>
<dbReference type="PANTHER" id="PTHR43311">
    <property type="entry name" value="GLUTAMATE--TRNA LIGASE"/>
    <property type="match status" value="1"/>
</dbReference>
<evidence type="ECO:0000256" key="1">
    <source>
        <dbReference type="ARBA" id="ARBA00007894"/>
    </source>
</evidence>
<dbReference type="InterPro" id="IPR045462">
    <property type="entry name" value="aa-tRNA-synth_I_cd-bd"/>
</dbReference>
<dbReference type="InterPro" id="IPR020061">
    <property type="entry name" value="Glu_tRNA_lig_a-bdl"/>
</dbReference>
<dbReference type="Pfam" id="PF00749">
    <property type="entry name" value="tRNA-synt_1c"/>
    <property type="match status" value="1"/>
</dbReference>
<dbReference type="InterPro" id="IPR020751">
    <property type="entry name" value="aa-tRNA-synth_I_codon-bd_sub2"/>
</dbReference>
<dbReference type="Gene3D" id="3.40.50.620">
    <property type="entry name" value="HUPs"/>
    <property type="match status" value="1"/>
</dbReference>
<dbReference type="AlphaFoldDB" id="A0A645F5Q6"/>
<dbReference type="InterPro" id="IPR049940">
    <property type="entry name" value="GluQ/Sye"/>
</dbReference>
<dbReference type="GO" id="GO:0004818">
    <property type="term" value="F:glutamate-tRNA ligase activity"/>
    <property type="evidence" value="ECO:0007669"/>
    <property type="project" value="UniProtKB-EC"/>
</dbReference>
<feature type="domain" description="Aminoacyl-tRNA synthetase class I anticodon-binding" evidence="8">
    <location>
        <begin position="169"/>
        <end position="309"/>
    </location>
</feature>
<dbReference type="GO" id="GO:0005524">
    <property type="term" value="F:ATP binding"/>
    <property type="evidence" value="ECO:0007669"/>
    <property type="project" value="UniProtKB-KW"/>
</dbReference>
<evidence type="ECO:0000313" key="9">
    <source>
        <dbReference type="EMBL" id="MPN08749.1"/>
    </source>
</evidence>
<keyword evidence="5" id="KW-0648">Protein biosynthesis</keyword>
<proteinExistence type="inferred from homology"/>
<evidence type="ECO:0000256" key="4">
    <source>
        <dbReference type="ARBA" id="ARBA00022840"/>
    </source>
</evidence>
<dbReference type="InterPro" id="IPR008925">
    <property type="entry name" value="aa_tRNA-synth_I_cd-bd_sf"/>
</dbReference>
<keyword evidence="2 9" id="KW-0436">Ligase</keyword>
<comment type="similarity">
    <text evidence="1">Belongs to the class-I aminoacyl-tRNA synthetase family. Glutamate--tRNA ligase type 1 subfamily.</text>
</comment>
<evidence type="ECO:0000256" key="3">
    <source>
        <dbReference type="ARBA" id="ARBA00022741"/>
    </source>
</evidence>
<keyword evidence="4" id="KW-0067">ATP-binding</keyword>
<dbReference type="EC" id="6.1.1.17" evidence="9"/>
<reference evidence="9" key="1">
    <citation type="submission" date="2019-08" db="EMBL/GenBank/DDBJ databases">
        <authorList>
            <person name="Kucharzyk K."/>
            <person name="Murdoch R.W."/>
            <person name="Higgins S."/>
            <person name="Loffler F."/>
        </authorList>
    </citation>
    <scope>NUCLEOTIDE SEQUENCE</scope>
</reference>
<dbReference type="SUPFAM" id="SSF48163">
    <property type="entry name" value="An anticodon-binding domain of class I aminoacyl-tRNA synthetases"/>
    <property type="match status" value="1"/>
</dbReference>
<gene>
    <name evidence="9" type="primary">gltX_43</name>
    <name evidence="9" type="ORF">SDC9_156034</name>
</gene>